<gene>
    <name evidence="4" type="ORF">GCM10009808_09220</name>
</gene>
<keyword evidence="3 4" id="KW-0413">Isomerase</keyword>
<evidence type="ECO:0000313" key="4">
    <source>
        <dbReference type="EMBL" id="GAA1694287.1"/>
    </source>
</evidence>
<keyword evidence="1" id="KW-0312">Gluconeogenesis</keyword>
<dbReference type="Gene3D" id="3.40.50.10490">
    <property type="entry name" value="Glucose-6-phosphate isomerase like protein, domain 1"/>
    <property type="match status" value="3"/>
</dbReference>
<protein>
    <submittedName>
        <fullName evidence="4">Glucose-6-phosphate isomerase</fullName>
    </submittedName>
</protein>
<dbReference type="PROSITE" id="PS51463">
    <property type="entry name" value="P_GLUCOSE_ISOMERASE_3"/>
    <property type="match status" value="1"/>
</dbReference>
<proteinExistence type="predicted"/>
<keyword evidence="5" id="KW-1185">Reference proteome</keyword>
<evidence type="ECO:0000256" key="3">
    <source>
        <dbReference type="ARBA" id="ARBA00023235"/>
    </source>
</evidence>
<dbReference type="InterPro" id="IPR046348">
    <property type="entry name" value="SIS_dom_sf"/>
</dbReference>
<dbReference type="Proteomes" id="UP001501690">
    <property type="component" value="Unassembled WGS sequence"/>
</dbReference>
<dbReference type="PRINTS" id="PR00662">
    <property type="entry name" value="G6PISOMERASE"/>
</dbReference>
<dbReference type="EMBL" id="BAAAPL010000001">
    <property type="protein sequence ID" value="GAA1694287.1"/>
    <property type="molecule type" value="Genomic_DNA"/>
</dbReference>
<name>A0ABP4TWS7_9MICO</name>
<dbReference type="SUPFAM" id="SSF53697">
    <property type="entry name" value="SIS domain"/>
    <property type="match status" value="1"/>
</dbReference>
<reference evidence="5" key="1">
    <citation type="journal article" date="2019" name="Int. J. Syst. Evol. Microbiol.">
        <title>The Global Catalogue of Microorganisms (GCM) 10K type strain sequencing project: providing services to taxonomists for standard genome sequencing and annotation.</title>
        <authorList>
            <consortium name="The Broad Institute Genomics Platform"/>
            <consortium name="The Broad Institute Genome Sequencing Center for Infectious Disease"/>
            <person name="Wu L."/>
            <person name="Ma J."/>
        </authorList>
    </citation>
    <scope>NUCLEOTIDE SEQUENCE [LARGE SCALE GENOMIC DNA]</scope>
    <source>
        <strain evidence="5">JCM 15577</strain>
    </source>
</reference>
<keyword evidence="2" id="KW-0324">Glycolysis</keyword>
<evidence type="ECO:0000256" key="1">
    <source>
        <dbReference type="ARBA" id="ARBA00022432"/>
    </source>
</evidence>
<dbReference type="RefSeq" id="WP_344069904.1">
    <property type="nucleotide sequence ID" value="NZ_BAAAPL010000001.1"/>
</dbReference>
<evidence type="ECO:0000256" key="2">
    <source>
        <dbReference type="ARBA" id="ARBA00023152"/>
    </source>
</evidence>
<organism evidence="4 5">
    <name type="scientific">Microbacterium sediminicola</name>
    <dbReference type="NCBI Taxonomy" id="415210"/>
    <lineage>
        <taxon>Bacteria</taxon>
        <taxon>Bacillati</taxon>
        <taxon>Actinomycetota</taxon>
        <taxon>Actinomycetes</taxon>
        <taxon>Micrococcales</taxon>
        <taxon>Microbacteriaceae</taxon>
        <taxon>Microbacterium</taxon>
    </lineage>
</organism>
<dbReference type="PANTHER" id="PTHR11469:SF1">
    <property type="entry name" value="GLUCOSE-6-PHOSPHATE ISOMERASE"/>
    <property type="match status" value="1"/>
</dbReference>
<dbReference type="InterPro" id="IPR001672">
    <property type="entry name" value="G6P_Isomerase"/>
</dbReference>
<accession>A0ABP4TWS7</accession>
<dbReference type="PANTHER" id="PTHR11469">
    <property type="entry name" value="GLUCOSE-6-PHOSPHATE ISOMERASE"/>
    <property type="match status" value="1"/>
</dbReference>
<sequence>MAFDIHLTGRPKAVVQETLPSLIGDMVASGISAGDAWLWGEAAQDEASRRLGWVQAVTVSQALVPQIIALRDEFRAQGLTRIVLAGMGGSSLAPEVIARTAGVPLVILDSTAPGQVLAALDGDTESGGLAQTVLVVSSKSGSTVETDSALRTFEAAFRDLGIDPAERIVVVTDPASPLDAASRASGYRVFNADPTVGGRYSALTAFGLVPAGLAGADIEELLAEADATVLEVAIDSPDNPALVLAAAIAGGDPRRDKLALIADGTHLIGLPDWIEQLLAESTGKDGTGILPVVMLPVSPELESAPADLQVVRLVDEANEFHLFEHHHGEILISGSLGAQFVVWEHATAIAGRMLGINPFDQPDVESAKAATRGLLEARPAPAAPAFTVDGVEVRVSDPELAASGTIAGVLDALWARVPADGYVSVQAYVDRLELSQLSGLREMIAADSGRPTTFGWGPRFLHSTGQYHKGGPANGVFLQISEGTDVDVEIPGRPFTFGQLIQAQAAGDASVLAAHGRPVVTLTLTDPRVEVLSLFEAAQ</sequence>
<dbReference type="GO" id="GO:0016853">
    <property type="term" value="F:isomerase activity"/>
    <property type="evidence" value="ECO:0007669"/>
    <property type="project" value="UniProtKB-KW"/>
</dbReference>
<comment type="caution">
    <text evidence="4">The sequence shown here is derived from an EMBL/GenBank/DDBJ whole genome shotgun (WGS) entry which is preliminary data.</text>
</comment>
<evidence type="ECO:0000313" key="5">
    <source>
        <dbReference type="Proteomes" id="UP001501690"/>
    </source>
</evidence>